<accession>A0A1N7N058</accession>
<sequence>MDATSSNPNGLFNRSTKGLITDPVEFQVEAGRISFFAETLGERNPIHHDRAAAQAAGHPDVVAPPTFAIVVDLETGRALERQGKPSVLARIGCDYRRLLHGEERYDYHGAIHAGDRLSITTEVLGFEDKKGGALELAHLRSEIRHPERGLLVSITRSLVHRLA</sequence>
<dbReference type="InterPro" id="IPR039569">
    <property type="entry name" value="FAS1-like_DH_region"/>
</dbReference>
<keyword evidence="3" id="KW-1185">Reference proteome</keyword>
<name>A0A1N7N058_9RHOB</name>
<evidence type="ECO:0000259" key="1">
    <source>
        <dbReference type="Pfam" id="PF13452"/>
    </source>
</evidence>
<dbReference type="InterPro" id="IPR016709">
    <property type="entry name" value="HadA-like"/>
</dbReference>
<dbReference type="RefSeq" id="WP_083701187.1">
    <property type="nucleotide sequence ID" value="NZ_BMEH01000003.1"/>
</dbReference>
<dbReference type="STRING" id="1086013.SAMN05421774_1036"/>
<dbReference type="InterPro" id="IPR029069">
    <property type="entry name" value="HotDog_dom_sf"/>
</dbReference>
<dbReference type="OrthoDB" id="5522043at2"/>
<proteinExistence type="predicted"/>
<dbReference type="SUPFAM" id="SSF54637">
    <property type="entry name" value="Thioesterase/thiol ester dehydrase-isomerase"/>
    <property type="match status" value="1"/>
</dbReference>
<dbReference type="Proteomes" id="UP000186141">
    <property type="component" value="Unassembled WGS sequence"/>
</dbReference>
<dbReference type="PIRSF" id="PIRSF018072">
    <property type="entry name" value="UCP018072"/>
    <property type="match status" value="1"/>
</dbReference>
<reference evidence="2 3" key="1">
    <citation type="submission" date="2017-01" db="EMBL/GenBank/DDBJ databases">
        <authorList>
            <person name="Mah S.A."/>
            <person name="Swanson W.J."/>
            <person name="Moy G.W."/>
            <person name="Vacquier V.D."/>
        </authorList>
    </citation>
    <scope>NUCLEOTIDE SEQUENCE [LARGE SCALE GENOMIC DNA]</scope>
    <source>
        <strain evidence="2 3">DSM 26375</strain>
    </source>
</reference>
<dbReference type="AlphaFoldDB" id="A0A1N7N058"/>
<evidence type="ECO:0000313" key="3">
    <source>
        <dbReference type="Proteomes" id="UP000186141"/>
    </source>
</evidence>
<gene>
    <name evidence="2" type="ORF">SAMN05421774_1036</name>
</gene>
<feature type="domain" description="FAS1-like dehydratase" evidence="1">
    <location>
        <begin position="17"/>
        <end position="143"/>
    </location>
</feature>
<protein>
    <submittedName>
        <fullName evidence="2">N-terminal half of MaoC dehydratase</fullName>
    </submittedName>
</protein>
<dbReference type="Gene3D" id="3.10.129.10">
    <property type="entry name" value="Hotdog Thioesterase"/>
    <property type="match status" value="1"/>
</dbReference>
<dbReference type="Pfam" id="PF13452">
    <property type="entry name" value="FAS1_DH_region"/>
    <property type="match status" value="1"/>
</dbReference>
<organism evidence="2 3">
    <name type="scientific">Gemmobacter megaterium</name>
    <dbReference type="NCBI Taxonomy" id="1086013"/>
    <lineage>
        <taxon>Bacteria</taxon>
        <taxon>Pseudomonadati</taxon>
        <taxon>Pseudomonadota</taxon>
        <taxon>Alphaproteobacteria</taxon>
        <taxon>Rhodobacterales</taxon>
        <taxon>Paracoccaceae</taxon>
        <taxon>Gemmobacter</taxon>
    </lineage>
</organism>
<dbReference type="CDD" id="cd03441">
    <property type="entry name" value="R_hydratase_like"/>
    <property type="match status" value="1"/>
</dbReference>
<evidence type="ECO:0000313" key="2">
    <source>
        <dbReference type="EMBL" id="SIS91581.1"/>
    </source>
</evidence>
<dbReference type="EMBL" id="FTOT01000003">
    <property type="protein sequence ID" value="SIS91581.1"/>
    <property type="molecule type" value="Genomic_DNA"/>
</dbReference>